<evidence type="ECO:0000313" key="3">
    <source>
        <dbReference type="Proteomes" id="UP001149165"/>
    </source>
</evidence>
<reference evidence="2" key="2">
    <citation type="journal article" date="2023" name="IMA Fungus">
        <title>Comparative genomic study of the Penicillium genus elucidates a diverse pangenome and 15 lateral gene transfer events.</title>
        <authorList>
            <person name="Petersen C."/>
            <person name="Sorensen T."/>
            <person name="Nielsen M.R."/>
            <person name="Sondergaard T.E."/>
            <person name="Sorensen J.L."/>
            <person name="Fitzpatrick D.A."/>
            <person name="Frisvad J.C."/>
            <person name="Nielsen K.L."/>
        </authorList>
    </citation>
    <scope>NUCLEOTIDE SEQUENCE</scope>
    <source>
        <strain evidence="2">IBT 30069</strain>
    </source>
</reference>
<name>A0A9W9G0N1_9EURO</name>
<feature type="region of interest" description="Disordered" evidence="1">
    <location>
        <begin position="90"/>
        <end position="111"/>
    </location>
</feature>
<evidence type="ECO:0000313" key="2">
    <source>
        <dbReference type="EMBL" id="KAJ5109445.1"/>
    </source>
</evidence>
<reference evidence="2" key="1">
    <citation type="submission" date="2022-11" db="EMBL/GenBank/DDBJ databases">
        <authorList>
            <person name="Petersen C."/>
        </authorList>
    </citation>
    <scope>NUCLEOTIDE SEQUENCE</scope>
    <source>
        <strain evidence="2">IBT 30069</strain>
    </source>
</reference>
<comment type="caution">
    <text evidence="2">The sequence shown here is derived from an EMBL/GenBank/DDBJ whole genome shotgun (WGS) entry which is preliminary data.</text>
</comment>
<sequence>MNETTMQVQGEAGYTDFTTHNLVMQDFSELPPSIGMRQDGQGFPKKRKESSDETMLNDPNVTKPDLLERALLDLVSARITNETNNQMAINDNISDYCSDPGRESPAFQTPNPPQSVMPEFWAQSQFVETIPQIDTSSQHQMRSDNTFIFWVPF</sequence>
<dbReference type="Proteomes" id="UP001149165">
    <property type="component" value="Unassembled WGS sequence"/>
</dbReference>
<protein>
    <submittedName>
        <fullName evidence="2">Uncharacterized protein</fullName>
    </submittedName>
</protein>
<evidence type="ECO:0000256" key="1">
    <source>
        <dbReference type="SAM" id="MobiDB-lite"/>
    </source>
</evidence>
<keyword evidence="3" id="KW-1185">Reference proteome</keyword>
<gene>
    <name evidence="2" type="ORF">N7456_006120</name>
</gene>
<organism evidence="2 3">
    <name type="scientific">Penicillium angulare</name>
    <dbReference type="NCBI Taxonomy" id="116970"/>
    <lineage>
        <taxon>Eukaryota</taxon>
        <taxon>Fungi</taxon>
        <taxon>Dikarya</taxon>
        <taxon>Ascomycota</taxon>
        <taxon>Pezizomycotina</taxon>
        <taxon>Eurotiomycetes</taxon>
        <taxon>Eurotiomycetidae</taxon>
        <taxon>Eurotiales</taxon>
        <taxon>Aspergillaceae</taxon>
        <taxon>Penicillium</taxon>
    </lineage>
</organism>
<proteinExistence type="predicted"/>
<dbReference type="AlphaFoldDB" id="A0A9W9G0N1"/>
<dbReference type="EMBL" id="JAPQKH010000003">
    <property type="protein sequence ID" value="KAJ5109445.1"/>
    <property type="molecule type" value="Genomic_DNA"/>
</dbReference>
<accession>A0A9W9G0N1</accession>
<feature type="region of interest" description="Disordered" evidence="1">
    <location>
        <begin position="31"/>
        <end position="61"/>
    </location>
</feature>